<dbReference type="PANTHER" id="PTHR12931:SF15">
    <property type="entry name" value="UBIQUITIN THIOESTERASE OTUBAIN-LIKE"/>
    <property type="match status" value="1"/>
</dbReference>
<evidence type="ECO:0000259" key="8">
    <source>
        <dbReference type="PROSITE" id="PS50802"/>
    </source>
</evidence>
<dbReference type="Gene3D" id="1.20.1300.20">
    <property type="entry name" value="Peptidase C65 Otubain, subdomain 2"/>
    <property type="match status" value="1"/>
</dbReference>
<feature type="domain" description="OTU" evidence="8">
    <location>
        <begin position="133"/>
        <end position="344"/>
    </location>
</feature>
<evidence type="ECO:0000313" key="10">
    <source>
        <dbReference type="Proteomes" id="UP000256328"/>
    </source>
</evidence>
<comment type="catalytic activity">
    <reaction evidence="1">
        <text>Thiol-dependent hydrolysis of ester, thioester, amide, peptide and isopeptide bonds formed by the C-terminal Gly of ubiquitin (a 76-residue protein attached to proteins as an intracellular targeting signal).</text>
        <dbReference type="EC" id="3.4.19.12"/>
    </reaction>
</comment>
<accession>A0A3D8QI10</accession>
<feature type="compositionally biased region" description="Polar residues" evidence="7">
    <location>
        <begin position="481"/>
        <end position="497"/>
    </location>
</feature>
<dbReference type="InterPro" id="IPR042468">
    <property type="entry name" value="Peptidase_C65_otubain_sub1"/>
</dbReference>
<keyword evidence="5" id="KW-0378">Hydrolase</keyword>
<feature type="region of interest" description="Disordered" evidence="7">
    <location>
        <begin position="481"/>
        <end position="510"/>
    </location>
</feature>
<dbReference type="SUPFAM" id="SSF54001">
    <property type="entry name" value="Cysteine proteinases"/>
    <property type="match status" value="1"/>
</dbReference>
<dbReference type="InterPro" id="IPR003323">
    <property type="entry name" value="OTU_dom"/>
</dbReference>
<dbReference type="CDD" id="cd22749">
    <property type="entry name" value="Otubain_C65"/>
    <property type="match status" value="1"/>
</dbReference>
<dbReference type="InterPro" id="IPR038765">
    <property type="entry name" value="Papain-like_cys_pep_sf"/>
</dbReference>
<dbReference type="PROSITE" id="PS50802">
    <property type="entry name" value="OTU"/>
    <property type="match status" value="1"/>
</dbReference>
<evidence type="ECO:0000256" key="4">
    <source>
        <dbReference type="ARBA" id="ARBA00022786"/>
    </source>
</evidence>
<dbReference type="EC" id="3.4.19.12" evidence="2"/>
<sequence>MFQPQPTPYSPFSSYGLIGSAPGAAAGFNYEQHRSPSVVDNGGPTVFRDPVFRPSSGLPSAFHTLSPPPRFKMEAPNPADDLDRQEAMAREYKPNLEGPLVGEKKSSVAIAEEYAKADPVYVAKTAHLPQTYSHYRQIQGDGNCGWRAAAFSYFEILVQTGDKAKIEEELARMTSFGNLLANVGGFDAWLCEDMSGETLDLLKDLASIPNQTEAMALVLEKLNDRSISDTIVYHLRMLASSWLRADPGLYQGFIQGPEGLDGYCKEMQAVNQEIDHLGMTLLIDVLLKPIGVAVEIVYLDRSEGTQANTHLFEPTDSNGVPTHPCAPRIYLLYRPSHYDILYKEITALPIRHDLQVNRATSFSHQHAVQNTTGISNFSSVDMSAILGIPGFSMQPMHNLPPTYPYSDFAPSPMSPSISPITAAVPSPPAEFPLCQKTLLQLPVSVGTPTSFRPSKYNWEAASEWQDTPTFQTNTFKNSHYNTAHYNNSNFQPEQWSPENEEPSTSRKKTG</sequence>
<reference evidence="9 10" key="1">
    <citation type="journal article" date="2018" name="IMA Fungus">
        <title>IMA Genome-F 9: Draft genome sequence of Annulohypoxylon stygium, Aspergillus mulundensis, Berkeleyomyces basicola (syn. Thielaviopsis basicola), Ceratocystis smalleyi, two Cercospora beticola strains, Coleophoma cylindrospora, Fusarium fracticaudum, Phialophora cf. hyalina, and Morchella septimelata.</title>
        <authorList>
            <person name="Wingfield B.D."/>
            <person name="Bills G.F."/>
            <person name="Dong Y."/>
            <person name="Huang W."/>
            <person name="Nel W.J."/>
            <person name="Swalarsk-Parry B.S."/>
            <person name="Vaghefi N."/>
            <person name="Wilken P.M."/>
            <person name="An Z."/>
            <person name="de Beer Z.W."/>
            <person name="De Vos L."/>
            <person name="Chen L."/>
            <person name="Duong T.A."/>
            <person name="Gao Y."/>
            <person name="Hammerbacher A."/>
            <person name="Kikkert J.R."/>
            <person name="Li Y."/>
            <person name="Li H."/>
            <person name="Li K."/>
            <person name="Li Q."/>
            <person name="Liu X."/>
            <person name="Ma X."/>
            <person name="Naidoo K."/>
            <person name="Pethybridge S.J."/>
            <person name="Sun J."/>
            <person name="Steenkamp E.T."/>
            <person name="van der Nest M.A."/>
            <person name="van Wyk S."/>
            <person name="Wingfield M.J."/>
            <person name="Xiong C."/>
            <person name="Yue Q."/>
            <person name="Zhang X."/>
        </authorList>
    </citation>
    <scope>NUCLEOTIDE SEQUENCE [LARGE SCALE GENOMIC DNA]</scope>
    <source>
        <strain evidence="9 10">BP5796</strain>
    </source>
</reference>
<evidence type="ECO:0000256" key="5">
    <source>
        <dbReference type="ARBA" id="ARBA00022801"/>
    </source>
</evidence>
<dbReference type="OrthoDB" id="18915at2759"/>
<evidence type="ECO:0000313" key="9">
    <source>
        <dbReference type="EMBL" id="RDW61483.1"/>
    </source>
</evidence>
<evidence type="ECO:0000256" key="1">
    <source>
        <dbReference type="ARBA" id="ARBA00000707"/>
    </source>
</evidence>
<keyword evidence="6" id="KW-0788">Thiol protease</keyword>
<evidence type="ECO:0000256" key="6">
    <source>
        <dbReference type="ARBA" id="ARBA00022807"/>
    </source>
</evidence>
<dbReference type="GO" id="GO:0004843">
    <property type="term" value="F:cysteine-type deubiquitinase activity"/>
    <property type="evidence" value="ECO:0007669"/>
    <property type="project" value="UniProtKB-EC"/>
</dbReference>
<dbReference type="AlphaFoldDB" id="A0A3D8QI10"/>
<organism evidence="9 10">
    <name type="scientific">Coleophoma crateriformis</name>
    <dbReference type="NCBI Taxonomy" id="565419"/>
    <lineage>
        <taxon>Eukaryota</taxon>
        <taxon>Fungi</taxon>
        <taxon>Dikarya</taxon>
        <taxon>Ascomycota</taxon>
        <taxon>Pezizomycotina</taxon>
        <taxon>Leotiomycetes</taxon>
        <taxon>Helotiales</taxon>
        <taxon>Dermateaceae</taxon>
        <taxon>Coleophoma</taxon>
    </lineage>
</organism>
<evidence type="ECO:0000256" key="3">
    <source>
        <dbReference type="ARBA" id="ARBA00022670"/>
    </source>
</evidence>
<dbReference type="GO" id="GO:0043130">
    <property type="term" value="F:ubiquitin binding"/>
    <property type="evidence" value="ECO:0007669"/>
    <property type="project" value="TreeGrafter"/>
</dbReference>
<dbReference type="EMBL" id="PDLN01000018">
    <property type="protein sequence ID" value="RDW61483.1"/>
    <property type="molecule type" value="Genomic_DNA"/>
</dbReference>
<gene>
    <name evidence="9" type="ORF">BP5796_11375</name>
</gene>
<proteinExistence type="predicted"/>
<keyword evidence="3" id="KW-0645">Protease</keyword>
<dbReference type="PANTHER" id="PTHR12931">
    <property type="entry name" value="UBIQUITIN THIOLESTERASE PROTEIN OTUB"/>
    <property type="match status" value="1"/>
</dbReference>
<keyword evidence="4" id="KW-0833">Ubl conjugation pathway</keyword>
<protein>
    <recommendedName>
        <fullName evidence="2">ubiquitinyl hydrolase 1</fullName>
        <ecNumber evidence="2">3.4.19.12</ecNumber>
    </recommendedName>
</protein>
<keyword evidence="10" id="KW-1185">Reference proteome</keyword>
<dbReference type="GO" id="GO:0005634">
    <property type="term" value="C:nucleus"/>
    <property type="evidence" value="ECO:0007669"/>
    <property type="project" value="TreeGrafter"/>
</dbReference>
<evidence type="ECO:0000256" key="7">
    <source>
        <dbReference type="SAM" id="MobiDB-lite"/>
    </source>
</evidence>
<evidence type="ECO:0000256" key="2">
    <source>
        <dbReference type="ARBA" id="ARBA00012759"/>
    </source>
</evidence>
<dbReference type="GO" id="GO:0006508">
    <property type="term" value="P:proteolysis"/>
    <property type="evidence" value="ECO:0007669"/>
    <property type="project" value="UniProtKB-KW"/>
</dbReference>
<dbReference type="Pfam" id="PF10275">
    <property type="entry name" value="Peptidase_C65"/>
    <property type="match status" value="1"/>
</dbReference>
<name>A0A3D8QI10_9HELO</name>
<dbReference type="Proteomes" id="UP000256328">
    <property type="component" value="Unassembled WGS sequence"/>
</dbReference>
<comment type="caution">
    <text evidence="9">The sequence shown here is derived from an EMBL/GenBank/DDBJ whole genome shotgun (WGS) entry which is preliminary data.</text>
</comment>
<dbReference type="Gene3D" id="3.30.200.60">
    <property type="entry name" value="Peptidase C65 Otubain, subdomain 1"/>
    <property type="match status" value="1"/>
</dbReference>
<dbReference type="GO" id="GO:0071108">
    <property type="term" value="P:protein K48-linked deubiquitination"/>
    <property type="evidence" value="ECO:0007669"/>
    <property type="project" value="TreeGrafter"/>
</dbReference>
<dbReference type="InterPro" id="IPR042467">
    <property type="entry name" value="Peptidase_C65_otubain_sub2"/>
</dbReference>
<dbReference type="InterPro" id="IPR019400">
    <property type="entry name" value="Peptidase_C65_otubain"/>
</dbReference>